<dbReference type="EMBL" id="MUHD01000022">
    <property type="protein sequence ID" value="OXB06961.1"/>
    <property type="molecule type" value="Genomic_DNA"/>
</dbReference>
<dbReference type="InterPro" id="IPR016888">
    <property type="entry name" value="UCP028498"/>
</dbReference>
<evidence type="ECO:0008006" key="3">
    <source>
        <dbReference type="Google" id="ProtNLM"/>
    </source>
</evidence>
<evidence type="ECO:0000313" key="2">
    <source>
        <dbReference type="Proteomes" id="UP000198381"/>
    </source>
</evidence>
<sequence>MKKEIAINYIETHNLIGVKAGLHRETFLDIWMIVVNDRIFARSWGLAEKSWYNTFLQDPKGQIKCGENIFNIKAIVPIDKNDLTPVINNAYLTKYNTDHNIEYAKGIIKAKHIEKTLEFIITE</sequence>
<accession>A0ABX4CUT2</accession>
<gene>
    <name evidence="1" type="ORF">B0A81_12800</name>
</gene>
<dbReference type="Proteomes" id="UP000198381">
    <property type="component" value="Unassembled WGS sequence"/>
</dbReference>
<keyword evidence="2" id="KW-1185">Reference proteome</keyword>
<protein>
    <recommendedName>
        <fullName evidence="3">DUF2255 family protein</fullName>
    </recommendedName>
</protein>
<organism evidence="1 2">
    <name type="scientific">Flavobacterium plurextorum</name>
    <dbReference type="NCBI Taxonomy" id="1114867"/>
    <lineage>
        <taxon>Bacteria</taxon>
        <taxon>Pseudomonadati</taxon>
        <taxon>Bacteroidota</taxon>
        <taxon>Flavobacteriia</taxon>
        <taxon>Flavobacteriales</taxon>
        <taxon>Flavobacteriaceae</taxon>
        <taxon>Flavobacterium</taxon>
    </lineage>
</organism>
<comment type="caution">
    <text evidence="1">The sequence shown here is derived from an EMBL/GenBank/DDBJ whole genome shotgun (WGS) entry which is preliminary data.</text>
</comment>
<reference evidence="1 2" key="1">
    <citation type="submission" date="2016-11" db="EMBL/GenBank/DDBJ databases">
        <title>Whole genomes of Flavobacteriaceae.</title>
        <authorList>
            <person name="Stine C."/>
            <person name="Li C."/>
            <person name="Tadesse D."/>
        </authorList>
    </citation>
    <scope>NUCLEOTIDE SEQUENCE [LARGE SCALE GENOMIC DNA]</scope>
    <source>
        <strain evidence="1 2">CCUG 60112</strain>
    </source>
</reference>
<proteinExistence type="predicted"/>
<evidence type="ECO:0000313" key="1">
    <source>
        <dbReference type="EMBL" id="OXB06961.1"/>
    </source>
</evidence>
<dbReference type="RefSeq" id="WP_089058399.1">
    <property type="nucleotide sequence ID" value="NZ_MUHD01000022.1"/>
</dbReference>
<name>A0ABX4CUT2_9FLAO</name>
<dbReference type="Pfam" id="PF10012">
    <property type="entry name" value="DUF2255"/>
    <property type="match status" value="1"/>
</dbReference>